<dbReference type="InterPro" id="IPR002109">
    <property type="entry name" value="Glutaredoxin"/>
</dbReference>
<dbReference type="Gene3D" id="3.40.30.10">
    <property type="entry name" value="Glutaredoxin"/>
    <property type="match status" value="1"/>
</dbReference>
<dbReference type="CDD" id="cd02976">
    <property type="entry name" value="NrdH"/>
    <property type="match status" value="1"/>
</dbReference>
<dbReference type="Proteomes" id="UP001597417">
    <property type="component" value="Unassembled WGS sequence"/>
</dbReference>
<evidence type="ECO:0000313" key="3">
    <source>
        <dbReference type="Proteomes" id="UP001597417"/>
    </source>
</evidence>
<proteinExistence type="predicted"/>
<keyword evidence="3" id="KW-1185">Reference proteome</keyword>
<comment type="caution">
    <text evidence="2">The sequence shown here is derived from an EMBL/GenBank/DDBJ whole genome shotgun (WGS) entry which is preliminary data.</text>
</comment>
<dbReference type="RefSeq" id="WP_378264980.1">
    <property type="nucleotide sequence ID" value="NZ_JBHUKR010000007.1"/>
</dbReference>
<dbReference type="SUPFAM" id="SSF52833">
    <property type="entry name" value="Thioredoxin-like"/>
    <property type="match status" value="1"/>
</dbReference>
<dbReference type="PANTHER" id="PTHR34386">
    <property type="entry name" value="GLUTAREDOXIN"/>
    <property type="match status" value="1"/>
</dbReference>
<dbReference type="InterPro" id="IPR036249">
    <property type="entry name" value="Thioredoxin-like_sf"/>
</dbReference>
<name>A0ABW5FRN1_9PSEU</name>
<organism evidence="2 3">
    <name type="scientific">Amycolatopsis pigmentata</name>
    <dbReference type="NCBI Taxonomy" id="450801"/>
    <lineage>
        <taxon>Bacteria</taxon>
        <taxon>Bacillati</taxon>
        <taxon>Actinomycetota</taxon>
        <taxon>Actinomycetes</taxon>
        <taxon>Pseudonocardiales</taxon>
        <taxon>Pseudonocardiaceae</taxon>
        <taxon>Amycolatopsis</taxon>
    </lineage>
</organism>
<gene>
    <name evidence="2" type="ORF">ACFSXZ_13405</name>
</gene>
<feature type="domain" description="Glutaredoxin" evidence="1">
    <location>
        <begin position="3"/>
        <end position="59"/>
    </location>
</feature>
<sequence length="85" mass="9086">MVIEFYWRPGCVFCSALRAQLDQTGLSVHEVNIWEDPEAAARVRSVANGNETVPTVFVGPVALVNPTAEQVVAAVAEHAPDLPAS</sequence>
<evidence type="ECO:0000313" key="2">
    <source>
        <dbReference type="EMBL" id="MFD2417320.1"/>
    </source>
</evidence>
<dbReference type="PROSITE" id="PS51354">
    <property type="entry name" value="GLUTAREDOXIN_2"/>
    <property type="match status" value="1"/>
</dbReference>
<dbReference type="Pfam" id="PF00462">
    <property type="entry name" value="Glutaredoxin"/>
    <property type="match status" value="1"/>
</dbReference>
<protein>
    <submittedName>
        <fullName evidence="2">Glutaredoxin domain-containing protein</fullName>
    </submittedName>
</protein>
<accession>A0ABW5FRN1</accession>
<dbReference type="PANTHER" id="PTHR34386:SF1">
    <property type="entry name" value="GLUTAREDOXIN-LIKE PROTEIN NRDH"/>
    <property type="match status" value="1"/>
</dbReference>
<reference evidence="3" key="1">
    <citation type="journal article" date="2019" name="Int. J. Syst. Evol. Microbiol.">
        <title>The Global Catalogue of Microorganisms (GCM) 10K type strain sequencing project: providing services to taxonomists for standard genome sequencing and annotation.</title>
        <authorList>
            <consortium name="The Broad Institute Genomics Platform"/>
            <consortium name="The Broad Institute Genome Sequencing Center for Infectious Disease"/>
            <person name="Wu L."/>
            <person name="Ma J."/>
        </authorList>
    </citation>
    <scope>NUCLEOTIDE SEQUENCE [LARGE SCALE GENOMIC DNA]</scope>
    <source>
        <strain evidence="3">CGMCC 4.7645</strain>
    </source>
</reference>
<evidence type="ECO:0000259" key="1">
    <source>
        <dbReference type="Pfam" id="PF00462"/>
    </source>
</evidence>
<dbReference type="InterPro" id="IPR051548">
    <property type="entry name" value="Grx-like_ET"/>
</dbReference>
<dbReference type="EMBL" id="JBHUKR010000007">
    <property type="protein sequence ID" value="MFD2417320.1"/>
    <property type="molecule type" value="Genomic_DNA"/>
</dbReference>